<reference evidence="6 7" key="1">
    <citation type="submission" date="2016-12" db="EMBL/GenBank/DDBJ databases">
        <title>The draft genome sequence of Actinophytocola xinjiangensis.</title>
        <authorList>
            <person name="Wang W."/>
            <person name="Yuan L."/>
        </authorList>
    </citation>
    <scope>NUCLEOTIDE SEQUENCE [LARGE SCALE GENOMIC DNA]</scope>
    <source>
        <strain evidence="6 7">CGMCC 4.4663</strain>
    </source>
</reference>
<evidence type="ECO:0000256" key="3">
    <source>
        <dbReference type="ARBA" id="ARBA00022729"/>
    </source>
</evidence>
<evidence type="ECO:0000313" key="6">
    <source>
        <dbReference type="EMBL" id="OLF06662.1"/>
    </source>
</evidence>
<comment type="caution">
    <text evidence="6">The sequence shown here is derived from an EMBL/GenBank/DDBJ whole genome shotgun (WGS) entry which is preliminary data.</text>
</comment>
<dbReference type="Proteomes" id="UP000185696">
    <property type="component" value="Unassembled WGS sequence"/>
</dbReference>
<dbReference type="Gene3D" id="3.40.50.2300">
    <property type="match status" value="2"/>
</dbReference>
<proteinExistence type="inferred from homology"/>
<dbReference type="InterPro" id="IPR028082">
    <property type="entry name" value="Peripla_BP_I"/>
</dbReference>
<evidence type="ECO:0000256" key="2">
    <source>
        <dbReference type="ARBA" id="ARBA00022448"/>
    </source>
</evidence>
<dbReference type="EMBL" id="MSIF01000020">
    <property type="protein sequence ID" value="OLF06662.1"/>
    <property type="molecule type" value="Genomic_DNA"/>
</dbReference>
<comment type="similarity">
    <text evidence="1">Belongs to the leucine-binding protein family.</text>
</comment>
<keyword evidence="3" id="KW-0732">Signal</keyword>
<dbReference type="PANTHER" id="PTHR30483">
    <property type="entry name" value="LEUCINE-SPECIFIC-BINDING PROTEIN"/>
    <property type="match status" value="1"/>
</dbReference>
<name>A0A7Z0WI33_9PSEU</name>
<dbReference type="InterPro" id="IPR051010">
    <property type="entry name" value="BCAA_transport"/>
</dbReference>
<dbReference type="InterPro" id="IPR000709">
    <property type="entry name" value="Leu_Ile_Val-bd"/>
</dbReference>
<dbReference type="PANTHER" id="PTHR30483:SF6">
    <property type="entry name" value="PERIPLASMIC BINDING PROTEIN OF ABC TRANSPORTER FOR NATURAL AMINO ACIDS"/>
    <property type="match status" value="1"/>
</dbReference>
<feature type="domain" description="Leucine-binding protein" evidence="5">
    <location>
        <begin position="30"/>
        <end position="364"/>
    </location>
</feature>
<accession>A0A7Z0WI33</accession>
<protein>
    <recommendedName>
        <fullName evidence="5">Leucine-binding protein domain-containing protein</fullName>
    </recommendedName>
</protein>
<dbReference type="GO" id="GO:0006865">
    <property type="term" value="P:amino acid transport"/>
    <property type="evidence" value="ECO:0007669"/>
    <property type="project" value="UniProtKB-KW"/>
</dbReference>
<evidence type="ECO:0000256" key="1">
    <source>
        <dbReference type="ARBA" id="ARBA00010062"/>
    </source>
</evidence>
<dbReference type="Pfam" id="PF13458">
    <property type="entry name" value="Peripla_BP_6"/>
    <property type="match status" value="1"/>
</dbReference>
<keyword evidence="7" id="KW-1185">Reference proteome</keyword>
<evidence type="ECO:0000256" key="4">
    <source>
        <dbReference type="ARBA" id="ARBA00022970"/>
    </source>
</evidence>
<dbReference type="InterPro" id="IPR028081">
    <property type="entry name" value="Leu-bd"/>
</dbReference>
<evidence type="ECO:0000313" key="7">
    <source>
        <dbReference type="Proteomes" id="UP000185696"/>
    </source>
</evidence>
<gene>
    <name evidence="6" type="ORF">BLA60_30840</name>
</gene>
<sequence length="389" mass="40175">MRLAAAAAAVLVVGAGCGEPADQGASDTLRIDALAALSGPSAAVGQAMSQGMKAAVAVINDGGGVFGKPVELNLIDYGSGPTQAVAKAQELVSQGTPQAAIPGTPGSDIAAAMPVFAKAGVFVSHHDTNPDLTDVAKYPLSFTNAYPVDNATASLAERLAGEGYRSIAYLTADDTSSRSNARSAQAAFEEAGMSTEVGYVPTTAVDGTPQLQQLLASEPDALVLRAYGAQAPPIIKARQKLNPDLPTYGTQDLTASNLDDLAPASAYAGMTFQSISLAVEGSPATQTPAFTTFYEALKAETGGELPFTIFTYLVGYNDVMLAAAAAEKAGNTDPKEMAAAVESITAEDMPNYVGPVSFSPDQHYPEYDSEWWTYISYGPKVDGLIQPQS</sequence>
<dbReference type="PROSITE" id="PS51257">
    <property type="entry name" value="PROKAR_LIPOPROTEIN"/>
    <property type="match status" value="1"/>
</dbReference>
<dbReference type="PRINTS" id="PR00337">
    <property type="entry name" value="LEUILEVALBP"/>
</dbReference>
<keyword evidence="2" id="KW-0813">Transport</keyword>
<organism evidence="6 7">
    <name type="scientific">Actinophytocola xinjiangensis</name>
    <dbReference type="NCBI Taxonomy" id="485602"/>
    <lineage>
        <taxon>Bacteria</taxon>
        <taxon>Bacillati</taxon>
        <taxon>Actinomycetota</taxon>
        <taxon>Actinomycetes</taxon>
        <taxon>Pseudonocardiales</taxon>
        <taxon>Pseudonocardiaceae</taxon>
    </lineage>
</organism>
<dbReference type="SUPFAM" id="SSF53822">
    <property type="entry name" value="Periplasmic binding protein-like I"/>
    <property type="match status" value="1"/>
</dbReference>
<evidence type="ECO:0000259" key="5">
    <source>
        <dbReference type="Pfam" id="PF13458"/>
    </source>
</evidence>
<dbReference type="AlphaFoldDB" id="A0A7Z0WI33"/>
<keyword evidence="4" id="KW-0029">Amino-acid transport</keyword>